<dbReference type="GO" id="GO:0016567">
    <property type="term" value="P:protein ubiquitination"/>
    <property type="evidence" value="ECO:0007669"/>
    <property type="project" value="UniProtKB-UniPathway"/>
</dbReference>
<dbReference type="Proteomes" id="UP000235371">
    <property type="component" value="Unassembled WGS sequence"/>
</dbReference>
<evidence type="ECO:0000256" key="14">
    <source>
        <dbReference type="ARBA" id="ARBA00055150"/>
    </source>
</evidence>
<keyword evidence="10" id="KW-0677">Repeat</keyword>
<dbReference type="GO" id="GO:1990112">
    <property type="term" value="C:RQC complex"/>
    <property type="evidence" value="ECO:0007669"/>
    <property type="project" value="UniProtKB-UniRule"/>
</dbReference>
<dbReference type="GO" id="GO:0008270">
    <property type="term" value="F:zinc ion binding"/>
    <property type="evidence" value="ECO:0007669"/>
    <property type="project" value="UniProtKB-KW"/>
</dbReference>
<dbReference type="Gene3D" id="1.25.10.10">
    <property type="entry name" value="Leucine-rich Repeat Variant"/>
    <property type="match status" value="1"/>
</dbReference>
<comment type="function">
    <text evidence="16">E3 ubiquitin-protein ligase. Component of the ribosome quality control complex (RQC), a ribosome-associated complex that mediates ubiquitination and extraction of incompletely synthesized nascent chains for proteasomal degradation.</text>
</comment>
<proteinExistence type="inferred from homology"/>
<feature type="domain" description="RING-type" evidence="17">
    <location>
        <begin position="1582"/>
        <end position="1628"/>
    </location>
</feature>
<evidence type="ECO:0000256" key="7">
    <source>
        <dbReference type="ARBA" id="ARBA00022490"/>
    </source>
</evidence>
<dbReference type="RefSeq" id="XP_024727311.1">
    <property type="nucleotide sequence ID" value="XM_024877496.1"/>
</dbReference>
<evidence type="ECO:0000256" key="6">
    <source>
        <dbReference type="ARBA" id="ARBA00017157"/>
    </source>
</evidence>
<dbReference type="UniPathway" id="UPA00143"/>
<sequence>MSNRQFKSQASSSRAAVGGGGFGAFGSASSSGSVLSYLTPPPDLKYISDPNVAVAFKALSKKDATTKTKALEDLRAFVQSPPEFQAGIESAILEAWVQFYPKLSIDNSRRVRELAHQIQYDITATVKKRMEKHMPVIIPSWLAGTLDRERVVLKAATDGLNLILYTDDKVQKCWKIFQPQILEYARSALDETPQSLCDDRSMSEDEIQETYLRVLGSSASLVEHLLSHLDKPDLLNHQDKYKLYFDNNPAKLWGLISCQDAFVRKVVAKLLVVCLKKQHGVVEANLELISKTFIAEAFSSSQTTSAYQLIQALEPLTNAYPQVWTSSYKAKKPALLKLQKFIAKGSQGGPAAYWQSLQSLLKNLPRALLPIEIRASLDFLSALRDGINSREEHRNNAEQAWTCYFHIADFLGKYLPDETSQGKFFQDAVFPIFEHYLHPSVENSKWSLGQNTPALAKAFVICASTTDTALRTLLSQEWQRLADEFILRIRTSLPEQSKDYAVSQASVVAEGNRWFSLVNEVFRNTPNIEVSQILEQHSSRIITAALAAITTRNGKAYSATATLDAALRLTPRLFRITENMNSLKTLFEQNFNRLLVSPSMEYLVSILHGFHYFTEQKSDFAKFWQSAVGSILQLSEEEEEQKLRTITALIASHEVKSIGALNKELQTFLYKMCVKALHANQQAWPIFETAVTFHTIAPAQAKMVVQQIISGFDIVNVYLEYACRALELLAKKNKELLQDHNTQMILLAKFLEFSEISDTVPVAAKAMNLRVLVEPHIEDTDKIEASRRRVVQLVRDELESASPQSLLVGTLFKEAHGTMRRVLLPETIASFFPELLPWGEALAPFLQKPPSLALAVLRPFAGAVFLVSDLKNISLSISSRDTKGYSVALRMALFATHLLGLHEFTQIVSQDLQAQYLYLLGLTYELVNDQIDLLENDILFESHMDPDSMEELRKMLRVILATFAAVARNASSWREEVEGLPAHDTSRTVRELIGTFLNASRSLDPQGYYAGKALSRFLEILSSMQDWIITGGDEWLEQLGIMNSMTQNIFGASAILIGFEASLRPHKPINTLCNRLISDISVASPHERTLQKLFLLNSCLAVYTKDQAEIPVAQIRLISVVKQILSWSKALATTHVELGSEACRALHPLLPAIKDVYGSYWQDALNLGVGIWSADELVCLSDLRLPGVGMSLKLVSILQNLADANDDLTDALVQSNSAISSGLANLLKLERSKDNLPLQFVDDILLRQVTKIDTASITDLSGLYGLVWSDFRMVQSAAFDILQKTLVEAQGQISLEVALTGTSATIEGELLSLLLEAPKINDYQDADLELFPLSVRRYLLSWHLVFDSFSSASNMVRRDYSDEIKTGGYLSPFLEFMFDILGHSAASPLKLDREYVDDSMIRKYDMWDATNSESLEHDMHWLLVNLYYLCLKYIPGEVKSWWLNCKERQTSIAVRAWTEKYFSTLIVQDLLDDVSQWSEKQEAESDDEKKLQVKVSKNSREVSAGYEIDEMEMKMVIRLPPAYPLSIATVESVNRVAIPVEKWQTLLRSTQGRIQFADGSIVDGLETFRKNVADALKGHVECAICYSIVSSEKRLPDRKCATCNHLFHNDCLHKWFKTSNSSTCPLCRTQFQYITVGSRPRERV</sequence>
<comment type="similarity">
    <text evidence="4 16">Belongs to the LTN1 family.</text>
</comment>
<dbReference type="SMART" id="SM00744">
    <property type="entry name" value="RINGv"/>
    <property type="match status" value="1"/>
</dbReference>
<evidence type="ECO:0000256" key="3">
    <source>
        <dbReference type="ARBA" id="ARBA00004906"/>
    </source>
</evidence>
<evidence type="ECO:0000256" key="10">
    <source>
        <dbReference type="ARBA" id="ARBA00022737"/>
    </source>
</evidence>
<evidence type="ECO:0000256" key="15">
    <source>
        <dbReference type="PROSITE-ProRule" id="PRU00175"/>
    </source>
</evidence>
<dbReference type="STRING" id="1095630.A0A2J6SI06"/>
<dbReference type="FunCoup" id="A0A2J6SI06">
    <property type="interactions" value="591"/>
</dbReference>
<evidence type="ECO:0000256" key="13">
    <source>
        <dbReference type="ARBA" id="ARBA00022833"/>
    </source>
</evidence>
<dbReference type="Pfam" id="PF22958">
    <property type="entry name" value="Ltn1_1st"/>
    <property type="match status" value="1"/>
</dbReference>
<name>A0A2J6SI06_9HELO</name>
<dbReference type="GO" id="GO:1990116">
    <property type="term" value="P:ribosome-associated ubiquitin-dependent protein catabolic process"/>
    <property type="evidence" value="ECO:0007669"/>
    <property type="project" value="UniProtKB-UniRule"/>
</dbReference>
<dbReference type="PANTHER" id="PTHR12389">
    <property type="entry name" value="ZINC FINGER PROTEIN 294"/>
    <property type="match status" value="1"/>
</dbReference>
<dbReference type="Pfam" id="PF23009">
    <property type="entry name" value="UBC_like"/>
    <property type="match status" value="1"/>
</dbReference>
<comment type="function">
    <text evidence="14">E3 ubiquitin-protein ligase component of the ribosome quality control complex (RQC), a ribosome-associated complex that mediates ubiquitination and extraction of incompletely synthesized nascent chains for proteasomal degradation. Mediates ubiquitination of proteins derived from mRNAs lacking stop codons (non-stop proteins) and other translation arrest products induced by poly-lysine sequences and tandem rare codons. Ubiquitination leads to CDC48 recruitment for extraction and degradation of the incomplete translation product. May indirectly play a role in chromatin function and transcription.</text>
</comment>
<dbReference type="SUPFAM" id="SSF48371">
    <property type="entry name" value="ARM repeat"/>
    <property type="match status" value="1"/>
</dbReference>
<evidence type="ECO:0000313" key="18">
    <source>
        <dbReference type="EMBL" id="PMD50407.1"/>
    </source>
</evidence>
<dbReference type="InterPro" id="IPR039804">
    <property type="entry name" value="RING-CH-C4HC3_LTN1"/>
</dbReference>
<evidence type="ECO:0000256" key="12">
    <source>
        <dbReference type="ARBA" id="ARBA00022786"/>
    </source>
</evidence>
<evidence type="ECO:0000259" key="17">
    <source>
        <dbReference type="PROSITE" id="PS50089"/>
    </source>
</evidence>
<dbReference type="InterPro" id="IPR011989">
    <property type="entry name" value="ARM-like"/>
</dbReference>
<dbReference type="Pfam" id="PF22999">
    <property type="entry name" value="LTN1_E3_ligase_6th"/>
    <property type="match status" value="1"/>
</dbReference>
<evidence type="ECO:0000313" key="19">
    <source>
        <dbReference type="Proteomes" id="UP000235371"/>
    </source>
</evidence>
<evidence type="ECO:0000256" key="11">
    <source>
        <dbReference type="ARBA" id="ARBA00022771"/>
    </source>
</evidence>
<dbReference type="InterPro" id="IPR001841">
    <property type="entry name" value="Znf_RING"/>
</dbReference>
<dbReference type="GO" id="GO:0061630">
    <property type="term" value="F:ubiquitin protein ligase activity"/>
    <property type="evidence" value="ECO:0007669"/>
    <property type="project" value="UniProtKB-UniRule"/>
</dbReference>
<evidence type="ECO:0000256" key="8">
    <source>
        <dbReference type="ARBA" id="ARBA00022679"/>
    </source>
</evidence>
<accession>A0A2J6SI06</accession>
<dbReference type="EC" id="2.3.2.27" evidence="5 16"/>
<dbReference type="InterPro" id="IPR054476">
    <property type="entry name" value="Ltn1_N"/>
</dbReference>
<dbReference type="CDD" id="cd16491">
    <property type="entry name" value="RING-CH-C4HC3_LTN1"/>
    <property type="match status" value="1"/>
</dbReference>
<dbReference type="OrthoDB" id="6108at2759"/>
<dbReference type="GO" id="GO:0005829">
    <property type="term" value="C:cytosol"/>
    <property type="evidence" value="ECO:0007669"/>
    <property type="project" value="UniProtKB-SubCell"/>
</dbReference>
<comment type="subunit">
    <text evidence="16">Component of the ribosome quality control complex (RQC).</text>
</comment>
<dbReference type="InterPro" id="IPR011016">
    <property type="entry name" value="Znf_RING-CH"/>
</dbReference>
<dbReference type="SMART" id="SM00184">
    <property type="entry name" value="RING"/>
    <property type="match status" value="1"/>
</dbReference>
<dbReference type="SUPFAM" id="SSF57850">
    <property type="entry name" value="RING/U-box"/>
    <property type="match status" value="1"/>
</dbReference>
<dbReference type="Gene3D" id="3.30.40.10">
    <property type="entry name" value="Zinc/RING finger domain, C3HC4 (zinc finger)"/>
    <property type="match status" value="1"/>
</dbReference>
<evidence type="ECO:0000256" key="9">
    <source>
        <dbReference type="ARBA" id="ARBA00022723"/>
    </source>
</evidence>
<dbReference type="SMART" id="SM01197">
    <property type="entry name" value="FANCL_C"/>
    <property type="match status" value="1"/>
</dbReference>
<evidence type="ECO:0000256" key="16">
    <source>
        <dbReference type="RuleBase" id="RU367090"/>
    </source>
</evidence>
<keyword evidence="12 16" id="KW-0833">Ubl conjugation pathway</keyword>
<organism evidence="18 19">
    <name type="scientific">Hyaloscypha bicolor E</name>
    <dbReference type="NCBI Taxonomy" id="1095630"/>
    <lineage>
        <taxon>Eukaryota</taxon>
        <taxon>Fungi</taxon>
        <taxon>Dikarya</taxon>
        <taxon>Ascomycota</taxon>
        <taxon>Pezizomycotina</taxon>
        <taxon>Leotiomycetes</taxon>
        <taxon>Helotiales</taxon>
        <taxon>Hyaloscyphaceae</taxon>
        <taxon>Hyaloscypha</taxon>
        <taxon>Hyaloscypha bicolor</taxon>
    </lineage>
</organism>
<dbReference type="GO" id="GO:0043023">
    <property type="term" value="F:ribosomal large subunit binding"/>
    <property type="evidence" value="ECO:0007669"/>
    <property type="project" value="TreeGrafter"/>
</dbReference>
<evidence type="ECO:0000256" key="1">
    <source>
        <dbReference type="ARBA" id="ARBA00000900"/>
    </source>
</evidence>
<dbReference type="Pfam" id="PF23280">
    <property type="entry name" value="TPR_26"/>
    <property type="match status" value="1"/>
</dbReference>
<keyword evidence="8 16" id="KW-0808">Transferase</keyword>
<dbReference type="PANTHER" id="PTHR12389:SF0">
    <property type="entry name" value="E3 UBIQUITIN-PROTEIN LIGASE LISTERIN"/>
    <property type="match status" value="1"/>
</dbReference>
<dbReference type="InterPro" id="IPR054478">
    <property type="entry name" value="LTN1_UBC"/>
</dbReference>
<dbReference type="InterPro" id="IPR057030">
    <property type="entry name" value="TPR_Rkr-1"/>
</dbReference>
<keyword evidence="9 16" id="KW-0479">Metal-binding</keyword>
<evidence type="ECO:0000256" key="2">
    <source>
        <dbReference type="ARBA" id="ARBA00004514"/>
    </source>
</evidence>
<evidence type="ECO:0000256" key="4">
    <source>
        <dbReference type="ARBA" id="ARBA00007997"/>
    </source>
</evidence>
<protein>
    <recommendedName>
        <fullName evidence="6 16">E3 ubiquitin-protein ligase listerin</fullName>
        <ecNumber evidence="5 16">2.3.2.27</ecNumber>
    </recommendedName>
    <alternativeName>
        <fullName evidence="16">RING-type E3 ubiquitin transferase listerin</fullName>
    </alternativeName>
</protein>
<dbReference type="InParanoid" id="A0A2J6SI06"/>
<comment type="catalytic activity">
    <reaction evidence="1 16">
        <text>S-ubiquitinyl-[E2 ubiquitin-conjugating enzyme]-L-cysteine + [acceptor protein]-L-lysine = [E2 ubiquitin-conjugating enzyme]-L-cysteine + N(6)-ubiquitinyl-[acceptor protein]-L-lysine.</text>
        <dbReference type="EC" id="2.3.2.27"/>
    </reaction>
</comment>
<gene>
    <name evidence="18" type="ORF">K444DRAFT_575916</name>
</gene>
<dbReference type="InterPro" id="IPR039795">
    <property type="entry name" value="LTN1/Rkr1"/>
</dbReference>
<reference evidence="18 19" key="1">
    <citation type="submission" date="2016-04" db="EMBL/GenBank/DDBJ databases">
        <title>A degradative enzymes factory behind the ericoid mycorrhizal symbiosis.</title>
        <authorList>
            <consortium name="DOE Joint Genome Institute"/>
            <person name="Martino E."/>
            <person name="Morin E."/>
            <person name="Grelet G."/>
            <person name="Kuo A."/>
            <person name="Kohler A."/>
            <person name="Daghino S."/>
            <person name="Barry K."/>
            <person name="Choi C."/>
            <person name="Cichocki N."/>
            <person name="Clum A."/>
            <person name="Copeland A."/>
            <person name="Hainaut M."/>
            <person name="Haridas S."/>
            <person name="Labutti K."/>
            <person name="Lindquist E."/>
            <person name="Lipzen A."/>
            <person name="Khouja H.-R."/>
            <person name="Murat C."/>
            <person name="Ohm R."/>
            <person name="Olson A."/>
            <person name="Spatafora J."/>
            <person name="Veneault-Fourrey C."/>
            <person name="Henrissat B."/>
            <person name="Grigoriev I."/>
            <person name="Martin F."/>
            <person name="Perotto S."/>
        </authorList>
    </citation>
    <scope>NUCLEOTIDE SEQUENCE [LARGE SCALE GENOMIC DNA]</scope>
    <source>
        <strain evidence="18 19">E</strain>
    </source>
</reference>
<dbReference type="InterPro" id="IPR013083">
    <property type="entry name" value="Znf_RING/FYVE/PHD"/>
</dbReference>
<dbReference type="PROSITE" id="PS50089">
    <property type="entry name" value="ZF_RING_2"/>
    <property type="match status" value="1"/>
</dbReference>
<comment type="pathway">
    <text evidence="3 16">Protein modification; protein ubiquitination.</text>
</comment>
<dbReference type="GO" id="GO:0072344">
    <property type="term" value="P:rescue of stalled ribosome"/>
    <property type="evidence" value="ECO:0007669"/>
    <property type="project" value="UniProtKB-UniRule"/>
</dbReference>
<evidence type="ECO:0000256" key="5">
    <source>
        <dbReference type="ARBA" id="ARBA00012483"/>
    </source>
</evidence>
<dbReference type="FunFam" id="3.30.40.10:FF:000038">
    <property type="entry name" value="E3 ubiquitin-protein ligase listerin"/>
    <property type="match status" value="1"/>
</dbReference>
<dbReference type="GeneID" id="36585573"/>
<dbReference type="InterPro" id="IPR016024">
    <property type="entry name" value="ARM-type_fold"/>
</dbReference>
<keyword evidence="11 15" id="KW-0863">Zinc-finger</keyword>
<keyword evidence="19" id="KW-1185">Reference proteome</keyword>
<dbReference type="InterPro" id="IPR054477">
    <property type="entry name" value="LTN1_E3_ligase_6th"/>
</dbReference>
<comment type="subcellular location">
    <subcellularLocation>
        <location evidence="2">Cytoplasm</location>
        <location evidence="2">Cytosol</location>
    </subcellularLocation>
</comment>
<keyword evidence="13 16" id="KW-0862">Zinc</keyword>
<dbReference type="EMBL" id="KZ613913">
    <property type="protein sequence ID" value="PMD50407.1"/>
    <property type="molecule type" value="Genomic_DNA"/>
</dbReference>
<keyword evidence="7" id="KW-0963">Cytoplasm</keyword>
<dbReference type="Pfam" id="PF13639">
    <property type="entry name" value="zf-RING_2"/>
    <property type="match status" value="1"/>
</dbReference>